<dbReference type="PANTHER" id="PTHR33744:SF1">
    <property type="entry name" value="DNA-BINDING TRANSCRIPTIONAL ACTIVATOR ADER"/>
    <property type="match status" value="1"/>
</dbReference>
<dbReference type="EMBL" id="JBHSIT010000006">
    <property type="protein sequence ID" value="MFC4910210.1"/>
    <property type="molecule type" value="Genomic_DNA"/>
</dbReference>
<evidence type="ECO:0000259" key="2">
    <source>
        <dbReference type="Pfam" id="PF13556"/>
    </source>
</evidence>
<gene>
    <name evidence="5" type="ORF">ACFPCY_23050</name>
</gene>
<dbReference type="Pfam" id="PF13556">
    <property type="entry name" value="HTH_30"/>
    <property type="match status" value="1"/>
</dbReference>
<dbReference type="RefSeq" id="WP_378258328.1">
    <property type="nucleotide sequence ID" value="NZ_JBHSIT010000006.1"/>
</dbReference>
<dbReference type="InterPro" id="IPR042070">
    <property type="entry name" value="PucR_C-HTH_sf"/>
</dbReference>
<proteinExistence type="inferred from homology"/>
<feature type="domain" description="PucR C-terminal helix-turn-helix" evidence="2">
    <location>
        <begin position="337"/>
        <end position="395"/>
    </location>
</feature>
<dbReference type="Gene3D" id="1.10.10.2840">
    <property type="entry name" value="PucR C-terminal helix-turn-helix domain"/>
    <property type="match status" value="1"/>
</dbReference>
<comment type="caution">
    <text evidence="5">The sequence shown here is derived from an EMBL/GenBank/DDBJ whole genome shotgun (WGS) entry which is preliminary data.</text>
</comment>
<keyword evidence="6" id="KW-1185">Reference proteome</keyword>
<dbReference type="InterPro" id="IPR058663">
    <property type="entry name" value="PucR-like_N"/>
</dbReference>
<dbReference type="Pfam" id="PF17853">
    <property type="entry name" value="GGDEF_2"/>
    <property type="match status" value="1"/>
</dbReference>
<reference evidence="6" key="1">
    <citation type="journal article" date="2019" name="Int. J. Syst. Evol. Microbiol.">
        <title>The Global Catalogue of Microorganisms (GCM) 10K type strain sequencing project: providing services to taxonomists for standard genome sequencing and annotation.</title>
        <authorList>
            <consortium name="The Broad Institute Genomics Platform"/>
            <consortium name="The Broad Institute Genome Sequencing Center for Infectious Disease"/>
            <person name="Wu L."/>
            <person name="Ma J."/>
        </authorList>
    </citation>
    <scope>NUCLEOTIDE SEQUENCE [LARGE SCALE GENOMIC DNA]</scope>
    <source>
        <strain evidence="6">KLKA75</strain>
    </source>
</reference>
<sequence>MSRLVDFSGLAAEQRRRLADAADELRPYVPAIAGEAAESIRREIPQYGRPHDPRYGQAVSKAVEELIGHFIDLMGERDVSSDEVLAYFRELGAGEAREGRSLDVWQASVRIGAGIAIGRLTEQAEKLGLGGNVSEVGYIAREVFAYTDRIAEVVGEGHAEAQARAEGEREGRRRRLIDLLLTDEPDAGELREAAGRAGWALPQTVAAVALALSGRDPAHRPALPPDALVGLHLEEPCVIMPDPEGPGRRHQLETGLDGWVAAVGPAVGTDRVARSLRWARRALGLATEGVIGDDKLIVATEHMPLLVMTGERDLVALVADRRLAPLRKVRPALRRVLAETLLALIECRFNATVVATRLSLHAQTVRYRLRKLEDLFGPVLHEPAVQLELHMVLRAWLAMTPDEAE</sequence>
<accession>A0ABV9U4D0</accession>
<evidence type="ECO:0000256" key="1">
    <source>
        <dbReference type="ARBA" id="ARBA00006754"/>
    </source>
</evidence>
<comment type="similarity">
    <text evidence="1">Belongs to the CdaR family.</text>
</comment>
<protein>
    <submittedName>
        <fullName evidence="5">PucR family transcriptional regulator</fullName>
    </submittedName>
</protein>
<dbReference type="InterPro" id="IPR051448">
    <property type="entry name" value="CdaR-like_regulators"/>
</dbReference>
<feature type="domain" description="PucR-like N-terminal" evidence="4">
    <location>
        <begin position="20"/>
        <end position="181"/>
    </location>
</feature>
<dbReference type="InterPro" id="IPR041522">
    <property type="entry name" value="CdaR_GGDEF"/>
</dbReference>
<evidence type="ECO:0000259" key="3">
    <source>
        <dbReference type="Pfam" id="PF17853"/>
    </source>
</evidence>
<feature type="domain" description="CdaR GGDEF-like" evidence="3">
    <location>
        <begin position="184"/>
        <end position="283"/>
    </location>
</feature>
<evidence type="ECO:0000259" key="4">
    <source>
        <dbReference type="Pfam" id="PF25906"/>
    </source>
</evidence>
<name>A0ABV9U4D0_9ACTN</name>
<dbReference type="Proteomes" id="UP001595872">
    <property type="component" value="Unassembled WGS sequence"/>
</dbReference>
<evidence type="ECO:0000313" key="5">
    <source>
        <dbReference type="EMBL" id="MFC4910210.1"/>
    </source>
</evidence>
<dbReference type="PANTHER" id="PTHR33744">
    <property type="entry name" value="CARBOHYDRATE DIACID REGULATOR"/>
    <property type="match status" value="1"/>
</dbReference>
<dbReference type="Pfam" id="PF25906">
    <property type="entry name" value="PucR-like_N"/>
    <property type="match status" value="1"/>
</dbReference>
<dbReference type="InterPro" id="IPR025736">
    <property type="entry name" value="PucR_C-HTH_dom"/>
</dbReference>
<evidence type="ECO:0000313" key="6">
    <source>
        <dbReference type="Proteomes" id="UP001595872"/>
    </source>
</evidence>
<organism evidence="5 6">
    <name type="scientific">Actinomadura gamaensis</name>
    <dbReference type="NCBI Taxonomy" id="1763541"/>
    <lineage>
        <taxon>Bacteria</taxon>
        <taxon>Bacillati</taxon>
        <taxon>Actinomycetota</taxon>
        <taxon>Actinomycetes</taxon>
        <taxon>Streptosporangiales</taxon>
        <taxon>Thermomonosporaceae</taxon>
        <taxon>Actinomadura</taxon>
    </lineage>
</organism>